<reference evidence="2 3" key="1">
    <citation type="submission" date="2020-03" db="EMBL/GenBank/DDBJ databases">
        <title>Genomic Encyclopedia of Type Strains, Phase IV (KMG-IV): sequencing the most valuable type-strain genomes for metagenomic binning, comparative biology and taxonomic classification.</title>
        <authorList>
            <person name="Goeker M."/>
        </authorList>
    </citation>
    <scope>NUCLEOTIDE SEQUENCE [LARGE SCALE GENOMIC DNA]</scope>
    <source>
        <strain evidence="2 3">DSM 103870</strain>
    </source>
</reference>
<dbReference type="RefSeq" id="WP_166947841.1">
    <property type="nucleotide sequence ID" value="NZ_JAASQI010000001.1"/>
</dbReference>
<evidence type="ECO:0000256" key="1">
    <source>
        <dbReference type="SAM" id="MobiDB-lite"/>
    </source>
</evidence>
<feature type="region of interest" description="Disordered" evidence="1">
    <location>
        <begin position="1"/>
        <end position="34"/>
    </location>
</feature>
<feature type="compositionally biased region" description="Basic and acidic residues" evidence="1">
    <location>
        <begin position="7"/>
        <end position="19"/>
    </location>
</feature>
<evidence type="ECO:0000313" key="3">
    <source>
        <dbReference type="Proteomes" id="UP001429580"/>
    </source>
</evidence>
<proteinExistence type="predicted"/>
<organism evidence="2 3">
    <name type="scientific">Pseudochelatococcus lubricantis</name>
    <dbReference type="NCBI Taxonomy" id="1538102"/>
    <lineage>
        <taxon>Bacteria</taxon>
        <taxon>Pseudomonadati</taxon>
        <taxon>Pseudomonadota</taxon>
        <taxon>Alphaproteobacteria</taxon>
        <taxon>Hyphomicrobiales</taxon>
        <taxon>Chelatococcaceae</taxon>
        <taxon>Pseudochelatococcus</taxon>
    </lineage>
</organism>
<protein>
    <submittedName>
        <fullName evidence="2">Uncharacterized protein</fullName>
    </submittedName>
</protein>
<sequence length="330" mass="38088">MAEELSEVERKRLERDRRTRQNRRGRRNPAPVPAKLTRTSAFAPKRRGIIDSNIERIFYVPGQSVVQVRGGELGSLHRDVIYALFRLKERMTTLRIPNPDAPQNGTLQGVPSHYEVIEVVTTWRELLKAQGLTQHVNNLLTQKQVFQDLRQVVITIYEGNPDQIMEKLHRGRLGGRGMITGIIDTVEWDGVNLDSRVKVRFGRGVLAAFRTKNLVSLNAEVQFALKSDYAKSFWPYIDSKPTHLFVDETMLASLVDREVYGERETDSTRSQFRKDCRQAFDDMIRAGGLKEWSIELLGAGKRKIRRYHYKHALPRRIEQEQIELPFPLAV</sequence>
<gene>
    <name evidence="2" type="ORF">FHS82_000214</name>
</gene>
<dbReference type="Proteomes" id="UP001429580">
    <property type="component" value="Unassembled WGS sequence"/>
</dbReference>
<dbReference type="EMBL" id="JAASQI010000001">
    <property type="protein sequence ID" value="NIJ56401.1"/>
    <property type="molecule type" value="Genomic_DNA"/>
</dbReference>
<comment type="caution">
    <text evidence="2">The sequence shown here is derived from an EMBL/GenBank/DDBJ whole genome shotgun (WGS) entry which is preliminary data.</text>
</comment>
<name>A0ABX0UTV4_9HYPH</name>
<keyword evidence="3" id="KW-1185">Reference proteome</keyword>
<accession>A0ABX0UTV4</accession>
<evidence type="ECO:0000313" key="2">
    <source>
        <dbReference type="EMBL" id="NIJ56401.1"/>
    </source>
</evidence>